<dbReference type="CDD" id="cd23934">
    <property type="entry name" value="AGPR_1_C"/>
    <property type="match status" value="1"/>
</dbReference>
<comment type="catalytic activity">
    <reaction evidence="7">
        <text>N-acetyl-L-glutamate 5-semialdehyde + phosphate + NADP(+) = N-acetyl-L-glutamyl 5-phosphate + NADPH + H(+)</text>
        <dbReference type="Rhea" id="RHEA:21588"/>
        <dbReference type="ChEBI" id="CHEBI:15378"/>
        <dbReference type="ChEBI" id="CHEBI:29123"/>
        <dbReference type="ChEBI" id="CHEBI:43474"/>
        <dbReference type="ChEBI" id="CHEBI:57783"/>
        <dbReference type="ChEBI" id="CHEBI:57936"/>
        <dbReference type="ChEBI" id="CHEBI:58349"/>
        <dbReference type="EC" id="1.2.1.38"/>
    </reaction>
</comment>
<evidence type="ECO:0000256" key="7">
    <source>
        <dbReference type="ARBA" id="ARBA00050557"/>
    </source>
</evidence>
<feature type="transmembrane region" description="Helical" evidence="14">
    <location>
        <begin position="829"/>
        <end position="854"/>
    </location>
</feature>
<sequence length="971" mass="108695">MAEQAKPEGYFTHAQSHSSNKLEKNASKSRGSGSPFKCIGLGLAQQIKSEKDEDLTAARLRIEELESLAANRQKEIFALNARLATTESMTHDVIRDLLGVKLDMTNYVSVLDNQQVQKITEKARLSSLESQVKEHDIVKLKQQLDEFVAERQGWLEEIDRKQAELVAAEVALEKLRQRDQLLKTENEMLKVENVNYKKKVMELEGEVKKLSGQQNLQQRIHHHAKIKARLLHFPVVAKFGDIELHPKEENNTLKVQNEDLSAKLRRSEVVLSRVREELAHYRASIGKNPHINIDEEQRLNNRLRESNDDRVQLAQKLLGLCTSVLKAAGITKPISDICPAAAEEALDQLKNKVISLERELQTLTLKGDVKISKLKNRDGKLRLNAGGGASALSTKCVQSSEKSKKEVRIGLLGASGYTGAEIVRLLANHPYFGITLMTADRKAGQSMGSVFPHLITQDLPTLVSVKDADFSNVDAVFCCLPHGTTQEIIKGLPRHLKIVDLSADFRLRDIAEYEEWYGQPHSAPDLQKEAVYGLTEILREEVKSARLVANPGCYPTSIQLPLVPLIKAKLIEHQNIIIDSKSGVSGAGRGAKEANLYSEIAEGIYSYGVTRHRHAPEIEQGLSDAAQSKVTVSFTPHLMPMIRGMQSTIYVEMSQGVTVEDLYQQLRKYYEGEEFVKLLDKGVVPRTHNVRGSNYCFMNVFPDRIPGRAIIISVIDNLVKGASGQALQNLNIMLGGYDAELLNGKSFPTILKDSFQYLEAQKCSLTIKQNRVIQNTKPGICFAMNMARGQSGDPEKINFDHIIEKARRLWDNTPLPVKRFPWNRALDNFVQLILDLILAVIKYLSAPLLAVLALSEMSYCAHQKKLKIIPVPLLVGFVLVGILKETALELSPLLKDAEVPWHLIAIAILFTLIKLPGPYYPYWGRIFIPHFANGALLRTLWLMFSWYRRPKEISGAVLPNSSVTGNNSESE</sequence>
<feature type="transmembrane region" description="Helical" evidence="14">
    <location>
        <begin position="866"/>
        <end position="883"/>
    </location>
</feature>
<keyword evidence="12" id="KW-0175">Coiled coil</keyword>
<dbReference type="UniPathway" id="UPA00068">
    <property type="reaction ID" value="UER00108"/>
</dbReference>
<comment type="similarity">
    <text evidence="8">Belongs to the NAGSA dehydrogenase family. Type 1 subfamily.</text>
</comment>
<dbReference type="Gene3D" id="3.40.50.720">
    <property type="entry name" value="NAD(P)-binding Rossmann-like Domain"/>
    <property type="match status" value="1"/>
</dbReference>
<dbReference type="CDD" id="cd17895">
    <property type="entry name" value="AGPR_1_N"/>
    <property type="match status" value="1"/>
</dbReference>
<dbReference type="OrthoDB" id="438291at2759"/>
<evidence type="ECO:0000256" key="2">
    <source>
        <dbReference type="ARBA" id="ARBA00013072"/>
    </source>
</evidence>
<keyword evidence="6" id="KW-0560">Oxidoreductase</keyword>
<dbReference type="Gene3D" id="3.30.360.10">
    <property type="entry name" value="Dihydrodipicolinate Reductase, domain 2"/>
    <property type="match status" value="1"/>
</dbReference>
<evidence type="ECO:0000256" key="9">
    <source>
        <dbReference type="ARBA" id="ARBA00067665"/>
    </source>
</evidence>
<keyword evidence="17" id="KW-1185">Reference proteome</keyword>
<dbReference type="InterPro" id="IPR036291">
    <property type="entry name" value="NAD(P)-bd_dom_sf"/>
</dbReference>
<dbReference type="Pfam" id="PF22698">
    <property type="entry name" value="Semialdhyde_dhC_1"/>
    <property type="match status" value="1"/>
</dbReference>
<keyword evidence="5" id="KW-0521">NADP</keyword>
<dbReference type="SUPFAM" id="SSF51735">
    <property type="entry name" value="NAD(P)-binding Rossmann-fold domains"/>
    <property type="match status" value="1"/>
</dbReference>
<evidence type="ECO:0000259" key="15">
    <source>
        <dbReference type="SMART" id="SM00859"/>
    </source>
</evidence>
<feature type="coiled-coil region" evidence="12">
    <location>
        <begin position="137"/>
        <end position="213"/>
    </location>
</feature>
<comment type="pathway">
    <text evidence="1">Amino-acid biosynthesis; L-arginine biosynthesis; N(2)-acetyl-L-ornithine from L-glutamate: step 3/4.</text>
</comment>
<dbReference type="PANTHER" id="PTHR32338">
    <property type="entry name" value="N-ACETYL-GAMMA-GLUTAMYL-PHOSPHATE REDUCTASE, CHLOROPLASTIC-RELATED-RELATED"/>
    <property type="match status" value="1"/>
</dbReference>
<dbReference type="InterPro" id="IPR058924">
    <property type="entry name" value="AGPR_dimerisation_dom"/>
</dbReference>
<keyword evidence="14" id="KW-1133">Transmembrane helix</keyword>
<dbReference type="EC" id="1.2.1.38" evidence="2"/>
<evidence type="ECO:0000256" key="14">
    <source>
        <dbReference type="SAM" id="Phobius"/>
    </source>
</evidence>
<dbReference type="Proteomes" id="UP000187203">
    <property type="component" value="Unassembled WGS sequence"/>
</dbReference>
<dbReference type="InterPro" id="IPR023013">
    <property type="entry name" value="AGPR_AS"/>
</dbReference>
<dbReference type="HAMAP" id="MF_00150">
    <property type="entry name" value="ArgC_type1"/>
    <property type="match status" value="1"/>
</dbReference>
<dbReference type="GO" id="GO:0003942">
    <property type="term" value="F:N-acetyl-gamma-glutamyl-phosphate reductase activity"/>
    <property type="evidence" value="ECO:0007669"/>
    <property type="project" value="UniProtKB-EC"/>
</dbReference>
<dbReference type="SUPFAM" id="SSF55347">
    <property type="entry name" value="Glyceraldehyde-3-phosphate dehydrogenase-like, C-terminal domain"/>
    <property type="match status" value="1"/>
</dbReference>
<organism evidence="16 17">
    <name type="scientific">Corchorus olitorius</name>
    <dbReference type="NCBI Taxonomy" id="93759"/>
    <lineage>
        <taxon>Eukaryota</taxon>
        <taxon>Viridiplantae</taxon>
        <taxon>Streptophyta</taxon>
        <taxon>Embryophyta</taxon>
        <taxon>Tracheophyta</taxon>
        <taxon>Spermatophyta</taxon>
        <taxon>Magnoliopsida</taxon>
        <taxon>eudicotyledons</taxon>
        <taxon>Gunneridae</taxon>
        <taxon>Pentapetalae</taxon>
        <taxon>rosids</taxon>
        <taxon>malvids</taxon>
        <taxon>Malvales</taxon>
        <taxon>Malvaceae</taxon>
        <taxon>Grewioideae</taxon>
        <taxon>Apeibeae</taxon>
        <taxon>Corchorus</taxon>
    </lineage>
</organism>
<evidence type="ECO:0000256" key="13">
    <source>
        <dbReference type="SAM" id="MobiDB-lite"/>
    </source>
</evidence>
<dbReference type="InterPro" id="IPR000534">
    <property type="entry name" value="Semialdehyde_DH_NAD-bd"/>
</dbReference>
<feature type="domain" description="Semialdehyde dehydrogenase NAD-binding" evidence="15">
    <location>
        <begin position="408"/>
        <end position="545"/>
    </location>
</feature>
<dbReference type="STRING" id="93759.A0A1R3K3L5"/>
<evidence type="ECO:0000313" key="16">
    <source>
        <dbReference type="EMBL" id="OMP01568.1"/>
    </source>
</evidence>
<evidence type="ECO:0000256" key="6">
    <source>
        <dbReference type="ARBA" id="ARBA00023002"/>
    </source>
</evidence>
<dbReference type="InterPro" id="IPR050085">
    <property type="entry name" value="AGPR"/>
</dbReference>
<feature type="coiled-coil region" evidence="12">
    <location>
        <begin position="257"/>
        <end position="366"/>
    </location>
</feature>
<keyword evidence="3" id="KW-0055">Arginine biosynthesis</keyword>
<evidence type="ECO:0000256" key="12">
    <source>
        <dbReference type="SAM" id="Coils"/>
    </source>
</evidence>
<dbReference type="Pfam" id="PF01118">
    <property type="entry name" value="Semialdhyde_dh"/>
    <property type="match status" value="1"/>
</dbReference>
<feature type="region of interest" description="Disordered" evidence="13">
    <location>
        <begin position="1"/>
        <end position="33"/>
    </location>
</feature>
<feature type="transmembrane region" description="Helical" evidence="14">
    <location>
        <begin position="899"/>
        <end position="915"/>
    </location>
</feature>
<gene>
    <name evidence="16" type="ORF">COLO4_11726</name>
</gene>
<reference evidence="17" key="1">
    <citation type="submission" date="2013-09" db="EMBL/GenBank/DDBJ databases">
        <title>Corchorus olitorius genome sequencing.</title>
        <authorList>
            <person name="Alam M."/>
            <person name="Haque M.S."/>
            <person name="Islam M.S."/>
            <person name="Emdad E.M."/>
            <person name="Islam M.M."/>
            <person name="Ahmed B."/>
            <person name="Halim A."/>
            <person name="Hossen Q.M.M."/>
            <person name="Hossain M.Z."/>
            <person name="Ahmed R."/>
            <person name="Khan M.M."/>
            <person name="Islam R."/>
            <person name="Rashid M.M."/>
            <person name="Khan S.A."/>
            <person name="Rahman M.S."/>
            <person name="Alam M."/>
            <person name="Yahiya A.S."/>
            <person name="Khan M.S."/>
            <person name="Azam M.S."/>
            <person name="Haque T."/>
            <person name="Lashkar M.Z.H."/>
            <person name="Akhand A.I."/>
            <person name="Morshed G."/>
            <person name="Roy S."/>
            <person name="Uddin K.S."/>
            <person name="Rabeya T."/>
            <person name="Hossain A.S."/>
            <person name="Chowdhury A."/>
            <person name="Snigdha A.R."/>
            <person name="Mortoza M.S."/>
            <person name="Matin S.A."/>
            <person name="Hoque S.M.E."/>
            <person name="Islam M.K."/>
            <person name="Roy D.K."/>
            <person name="Haider R."/>
            <person name="Moosa M.M."/>
            <person name="Elias S.M."/>
            <person name="Hasan A.M."/>
            <person name="Jahan S."/>
            <person name="Shafiuddin M."/>
            <person name="Mahmood N."/>
            <person name="Shommy N.S."/>
        </authorList>
    </citation>
    <scope>NUCLEOTIDE SEQUENCE [LARGE SCALE GENOMIC DNA]</scope>
    <source>
        <strain evidence="17">cv. O-4</strain>
    </source>
</reference>
<dbReference type="InterPro" id="IPR000706">
    <property type="entry name" value="AGPR_type-1"/>
</dbReference>
<dbReference type="PANTHER" id="PTHR32338:SF10">
    <property type="entry name" value="N-ACETYL-GAMMA-GLUTAMYL-PHOSPHATE REDUCTASE, CHLOROPLASTIC-RELATED"/>
    <property type="match status" value="1"/>
</dbReference>
<dbReference type="AlphaFoldDB" id="A0A1R3K3L5"/>
<evidence type="ECO:0000256" key="3">
    <source>
        <dbReference type="ARBA" id="ARBA00022571"/>
    </source>
</evidence>
<feature type="coiled-coil region" evidence="12">
    <location>
        <begin position="48"/>
        <end position="82"/>
    </location>
</feature>
<evidence type="ECO:0000313" key="17">
    <source>
        <dbReference type="Proteomes" id="UP000187203"/>
    </source>
</evidence>
<feature type="active site" evidence="11">
    <location>
        <position position="553"/>
    </location>
</feature>
<evidence type="ECO:0000256" key="11">
    <source>
        <dbReference type="PROSITE-ProRule" id="PRU10010"/>
    </source>
</evidence>
<comment type="caution">
    <text evidence="16">The sequence shown here is derived from an EMBL/GenBank/DDBJ whole genome shotgun (WGS) entry which is preliminary data.</text>
</comment>
<keyword evidence="14" id="KW-0472">Membrane</keyword>
<dbReference type="FunFam" id="3.30.360.10:FF:000014">
    <property type="entry name" value="N-acetyl-gamma-glutamyl-phosphate reductase"/>
    <property type="match status" value="1"/>
</dbReference>
<accession>A0A1R3K3L5</accession>
<evidence type="ECO:0000256" key="8">
    <source>
        <dbReference type="ARBA" id="ARBA00060921"/>
    </source>
</evidence>
<dbReference type="PROSITE" id="PS01224">
    <property type="entry name" value="ARGC"/>
    <property type="match status" value="1"/>
</dbReference>
<evidence type="ECO:0000256" key="10">
    <source>
        <dbReference type="ARBA" id="ARBA00076903"/>
    </source>
</evidence>
<dbReference type="NCBIfam" id="TIGR01850">
    <property type="entry name" value="argC"/>
    <property type="match status" value="1"/>
</dbReference>
<proteinExistence type="inferred from homology"/>
<keyword evidence="14" id="KW-0812">Transmembrane</keyword>
<dbReference type="EMBL" id="AWUE01014740">
    <property type="protein sequence ID" value="OMP01568.1"/>
    <property type="molecule type" value="Genomic_DNA"/>
</dbReference>
<dbReference type="GO" id="GO:0051287">
    <property type="term" value="F:NAD binding"/>
    <property type="evidence" value="ECO:0007669"/>
    <property type="project" value="InterPro"/>
</dbReference>
<evidence type="ECO:0000256" key="1">
    <source>
        <dbReference type="ARBA" id="ARBA00004862"/>
    </source>
</evidence>
<name>A0A1R3K3L5_9ROSI</name>
<dbReference type="GO" id="GO:0070401">
    <property type="term" value="F:NADP+ binding"/>
    <property type="evidence" value="ECO:0007669"/>
    <property type="project" value="InterPro"/>
</dbReference>
<dbReference type="SMART" id="SM00859">
    <property type="entry name" value="Semialdhyde_dh"/>
    <property type="match status" value="1"/>
</dbReference>
<keyword evidence="4" id="KW-0028">Amino-acid biosynthesis</keyword>
<dbReference type="GO" id="GO:0006526">
    <property type="term" value="P:L-arginine biosynthetic process"/>
    <property type="evidence" value="ECO:0007669"/>
    <property type="project" value="UniProtKB-UniPathway"/>
</dbReference>
<evidence type="ECO:0000256" key="4">
    <source>
        <dbReference type="ARBA" id="ARBA00022605"/>
    </source>
</evidence>
<evidence type="ECO:0000256" key="5">
    <source>
        <dbReference type="ARBA" id="ARBA00022857"/>
    </source>
</evidence>
<protein>
    <recommendedName>
        <fullName evidence="9">Probable N-acetyl-gamma-glutamyl-phosphate reductase, chloroplastic</fullName>
        <ecNumber evidence="2">1.2.1.38</ecNumber>
    </recommendedName>
    <alternativeName>
        <fullName evidence="10">N-acetyl-glutamate semialdehyde dehydrogenase</fullName>
    </alternativeName>
</protein>